<proteinExistence type="predicted"/>
<protein>
    <submittedName>
        <fullName evidence="2">Uncharacterized protein</fullName>
    </submittedName>
</protein>
<dbReference type="EMBL" id="CAJMWZ010002111">
    <property type="protein sequence ID" value="CAE6449217.1"/>
    <property type="molecule type" value="Genomic_DNA"/>
</dbReference>
<organism evidence="2 3">
    <name type="scientific">Rhizoctonia solani</name>
    <dbReference type="NCBI Taxonomy" id="456999"/>
    <lineage>
        <taxon>Eukaryota</taxon>
        <taxon>Fungi</taxon>
        <taxon>Dikarya</taxon>
        <taxon>Basidiomycota</taxon>
        <taxon>Agaricomycotina</taxon>
        <taxon>Agaricomycetes</taxon>
        <taxon>Cantharellales</taxon>
        <taxon>Ceratobasidiaceae</taxon>
        <taxon>Rhizoctonia</taxon>
    </lineage>
</organism>
<evidence type="ECO:0000256" key="1">
    <source>
        <dbReference type="SAM" id="MobiDB-lite"/>
    </source>
</evidence>
<feature type="region of interest" description="Disordered" evidence="1">
    <location>
        <begin position="1"/>
        <end position="63"/>
    </location>
</feature>
<comment type="caution">
    <text evidence="2">The sequence shown here is derived from an EMBL/GenBank/DDBJ whole genome shotgun (WGS) entry which is preliminary data.</text>
</comment>
<sequence>MHPSTAPDPHLQDDGTVGSLGHTSEARTSSKLRSHHVPASLLPHPSSANVDLLSQPTSGAPTNSKEIIPILLFRDWDPPENTSTLLHTLPPAVQQHTPPLSIASTPSPNFIQPPHRLSPPENPGGHSGSHCSILLSSDSVGHSCSSSSVNAPSYLTPGQTSLFQALFSLAEPIESSRDSLVPDALQGPSISCVLTIPSAGQVHEGQDIMPNEDGYVEGLRQPMRINPTLDPNTVDNALPFVLASLAQWISSDFFDGSAVVHPFKEVTFERFRRSPEARARVILVANVVSTLSKNSRQNARSMAIATSLQNEAYDSIAHFYSIQPNPQHELDVLNAMRAVNSVMEVILIWRFSSPIFTIIKLMEAIAPVFRRACPEPIDRLVNLPNLLLDFQFHRSQFAITDVILSVTTGRPMFYRYDTSYTDEMGDLFDQGYGLQWLHGVPDRFMIILALINAHYEDFGTNLNLEE</sequence>
<feature type="non-terminal residue" evidence="2">
    <location>
        <position position="1"/>
    </location>
</feature>
<reference evidence="2" key="1">
    <citation type="submission" date="2021-01" db="EMBL/GenBank/DDBJ databases">
        <authorList>
            <person name="Kaushik A."/>
        </authorList>
    </citation>
    <scope>NUCLEOTIDE SEQUENCE</scope>
    <source>
        <strain evidence="2">Type strain: AG8-Rh-89/</strain>
    </source>
</reference>
<name>A0A8H3B7W7_9AGAM</name>
<feature type="region of interest" description="Disordered" evidence="1">
    <location>
        <begin position="108"/>
        <end position="132"/>
    </location>
</feature>
<dbReference type="Proteomes" id="UP000663850">
    <property type="component" value="Unassembled WGS sequence"/>
</dbReference>
<gene>
    <name evidence="2" type="ORF">RDB_LOCUS39387</name>
</gene>
<evidence type="ECO:0000313" key="2">
    <source>
        <dbReference type="EMBL" id="CAE6449217.1"/>
    </source>
</evidence>
<accession>A0A8H3B7W7</accession>
<feature type="compositionally biased region" description="Polar residues" evidence="1">
    <location>
        <begin position="46"/>
        <end position="63"/>
    </location>
</feature>
<evidence type="ECO:0000313" key="3">
    <source>
        <dbReference type="Proteomes" id="UP000663850"/>
    </source>
</evidence>
<dbReference type="AlphaFoldDB" id="A0A8H3B7W7"/>